<dbReference type="InterPro" id="IPR036864">
    <property type="entry name" value="Zn2-C6_fun-type_DNA-bd_sf"/>
</dbReference>
<evidence type="ECO:0000259" key="3">
    <source>
        <dbReference type="PROSITE" id="PS50048"/>
    </source>
</evidence>
<proteinExistence type="predicted"/>
<organism evidence="4 5">
    <name type="scientific">Aureobasidium pullulans</name>
    <name type="common">Black yeast</name>
    <name type="synonym">Pullularia pullulans</name>
    <dbReference type="NCBI Taxonomy" id="5580"/>
    <lineage>
        <taxon>Eukaryota</taxon>
        <taxon>Fungi</taxon>
        <taxon>Dikarya</taxon>
        <taxon>Ascomycota</taxon>
        <taxon>Pezizomycotina</taxon>
        <taxon>Dothideomycetes</taxon>
        <taxon>Dothideomycetidae</taxon>
        <taxon>Dothideales</taxon>
        <taxon>Saccotheciaceae</taxon>
        <taxon>Aureobasidium</taxon>
    </lineage>
</organism>
<comment type="caution">
    <text evidence="4">The sequence shown here is derived from an EMBL/GenBank/DDBJ whole genome shotgun (WGS) entry which is preliminary data.</text>
</comment>
<dbReference type="Gene3D" id="4.10.240.10">
    <property type="entry name" value="Zn(2)-C6 fungal-type DNA-binding domain"/>
    <property type="match status" value="1"/>
</dbReference>
<dbReference type="InterPro" id="IPR052400">
    <property type="entry name" value="Zn2-C6_fungal_TF"/>
</dbReference>
<dbReference type="InterPro" id="IPR001138">
    <property type="entry name" value="Zn2Cys6_DnaBD"/>
</dbReference>
<keyword evidence="1" id="KW-0539">Nucleus</keyword>
<dbReference type="Proteomes" id="UP000306584">
    <property type="component" value="Unassembled WGS sequence"/>
</dbReference>
<evidence type="ECO:0000313" key="5">
    <source>
        <dbReference type="Proteomes" id="UP000306584"/>
    </source>
</evidence>
<accession>A0A4S9K9Q0</accession>
<dbReference type="EMBL" id="QZBD01000504">
    <property type="protein sequence ID" value="THY12501.1"/>
    <property type="molecule type" value="Genomic_DNA"/>
</dbReference>
<dbReference type="GO" id="GO:0000981">
    <property type="term" value="F:DNA-binding transcription factor activity, RNA polymerase II-specific"/>
    <property type="evidence" value="ECO:0007669"/>
    <property type="project" value="InterPro"/>
</dbReference>
<dbReference type="AlphaFoldDB" id="A0A4S9K9Q0"/>
<dbReference type="PROSITE" id="PS00463">
    <property type="entry name" value="ZN2_CY6_FUNGAL_1"/>
    <property type="match status" value="1"/>
</dbReference>
<sequence>MTAAGASQNRRPPRLNHKKSRAGCQRCKARRVKCDEAKPACGGCNRHNVPCVYVVNESPRTASNEASLSPHTTLPIDQLQPNFKVAVNQVPTPPTINDPVATDDLLDLPETRQRRLLELRLWHNYVTVISVPFQPSSSTAILPRIWNNHMPQIAMRHDNLLYIIYAFSATSLLRNAPEDAELLTAQRVYLSLALRDQQKALAQFHTQAEEADALCFTSILMTMNAFGSLQERVRHPYHPPTDMLRLGIGACAVYEEALKSARKFPSSKIVTFIENQPFFCSIPRMFDEEHRGPFVGILGPKNAQGVYEDSELWNTDVRQAYEYTLSYIGTMYTAVLNEENLHQICTRIAAFALYVPKKFVDMVEESRPRALVVLAHFFALATKGSAHWWVGQTPMREVQGLRRIVPLEWQRHMRWPLVMEVDESDDAAGSFATIVFDFFSLDTF</sequence>
<dbReference type="SUPFAM" id="SSF57701">
    <property type="entry name" value="Zn2/Cys6 DNA-binding domain"/>
    <property type="match status" value="1"/>
</dbReference>
<evidence type="ECO:0000256" key="2">
    <source>
        <dbReference type="SAM" id="MobiDB-lite"/>
    </source>
</evidence>
<feature type="region of interest" description="Disordered" evidence="2">
    <location>
        <begin position="1"/>
        <end position="22"/>
    </location>
</feature>
<evidence type="ECO:0000256" key="1">
    <source>
        <dbReference type="ARBA" id="ARBA00023242"/>
    </source>
</evidence>
<dbReference type="PANTHER" id="PTHR47657:SF14">
    <property type="entry name" value="ZN(2)-C6 FUNGAL-TYPE DOMAIN-CONTAINING PROTEIN"/>
    <property type="match status" value="1"/>
</dbReference>
<dbReference type="CDD" id="cd00067">
    <property type="entry name" value="GAL4"/>
    <property type="match status" value="1"/>
</dbReference>
<name>A0A4S9K9Q0_AURPU</name>
<dbReference type="SMART" id="SM00066">
    <property type="entry name" value="GAL4"/>
    <property type="match status" value="1"/>
</dbReference>
<dbReference type="PROSITE" id="PS50048">
    <property type="entry name" value="ZN2_CY6_FUNGAL_2"/>
    <property type="match status" value="1"/>
</dbReference>
<gene>
    <name evidence="4" type="ORF">D6D01_08589</name>
</gene>
<protein>
    <recommendedName>
        <fullName evidence="3">Zn(2)-C6 fungal-type domain-containing protein</fullName>
    </recommendedName>
</protein>
<reference evidence="4 5" key="1">
    <citation type="submission" date="2018-10" db="EMBL/GenBank/DDBJ databases">
        <title>Fifty Aureobasidium pullulans genomes reveal a recombining polyextremotolerant generalist.</title>
        <authorList>
            <person name="Gostincar C."/>
            <person name="Turk M."/>
            <person name="Zajc J."/>
            <person name="Gunde-Cimerman N."/>
        </authorList>
    </citation>
    <scope>NUCLEOTIDE SEQUENCE [LARGE SCALE GENOMIC DNA]</scope>
    <source>
        <strain evidence="4 5">EXF-6604</strain>
    </source>
</reference>
<feature type="compositionally biased region" description="Basic residues" evidence="2">
    <location>
        <begin position="11"/>
        <end position="22"/>
    </location>
</feature>
<dbReference type="GO" id="GO:0008270">
    <property type="term" value="F:zinc ion binding"/>
    <property type="evidence" value="ECO:0007669"/>
    <property type="project" value="InterPro"/>
</dbReference>
<feature type="compositionally biased region" description="Polar residues" evidence="2">
    <location>
        <begin position="1"/>
        <end position="10"/>
    </location>
</feature>
<dbReference type="Pfam" id="PF00172">
    <property type="entry name" value="Zn_clus"/>
    <property type="match status" value="1"/>
</dbReference>
<evidence type="ECO:0000313" key="4">
    <source>
        <dbReference type="EMBL" id="THY12501.1"/>
    </source>
</evidence>
<dbReference type="PANTHER" id="PTHR47657">
    <property type="entry name" value="STEROL REGULATORY ELEMENT-BINDING PROTEIN ECM22"/>
    <property type="match status" value="1"/>
</dbReference>
<feature type="domain" description="Zn(2)-C6 fungal-type" evidence="3">
    <location>
        <begin position="23"/>
        <end position="53"/>
    </location>
</feature>